<dbReference type="EMBL" id="GBXM01034394">
    <property type="protein sequence ID" value="JAH74183.1"/>
    <property type="molecule type" value="Transcribed_RNA"/>
</dbReference>
<proteinExistence type="predicted"/>
<name>A0A0E9VAE1_ANGAN</name>
<accession>A0A0E9VAE1</accession>
<evidence type="ECO:0000313" key="1">
    <source>
        <dbReference type="EMBL" id="JAH74183.1"/>
    </source>
</evidence>
<reference evidence="1" key="1">
    <citation type="submission" date="2014-11" db="EMBL/GenBank/DDBJ databases">
        <authorList>
            <person name="Amaro Gonzalez C."/>
        </authorList>
    </citation>
    <scope>NUCLEOTIDE SEQUENCE</scope>
</reference>
<reference evidence="1" key="2">
    <citation type="journal article" date="2015" name="Fish Shellfish Immunol.">
        <title>Early steps in the European eel (Anguilla anguilla)-Vibrio vulnificus interaction in the gills: Role of the RtxA13 toxin.</title>
        <authorList>
            <person name="Callol A."/>
            <person name="Pajuelo D."/>
            <person name="Ebbesson L."/>
            <person name="Teles M."/>
            <person name="MacKenzie S."/>
            <person name="Amaro C."/>
        </authorList>
    </citation>
    <scope>NUCLEOTIDE SEQUENCE</scope>
</reference>
<dbReference type="AlphaFoldDB" id="A0A0E9VAE1"/>
<protein>
    <submittedName>
        <fullName evidence="1">Uncharacterized protein</fullName>
    </submittedName>
</protein>
<organism evidence="1">
    <name type="scientific">Anguilla anguilla</name>
    <name type="common">European freshwater eel</name>
    <name type="synonym">Muraena anguilla</name>
    <dbReference type="NCBI Taxonomy" id="7936"/>
    <lineage>
        <taxon>Eukaryota</taxon>
        <taxon>Metazoa</taxon>
        <taxon>Chordata</taxon>
        <taxon>Craniata</taxon>
        <taxon>Vertebrata</taxon>
        <taxon>Euteleostomi</taxon>
        <taxon>Actinopterygii</taxon>
        <taxon>Neopterygii</taxon>
        <taxon>Teleostei</taxon>
        <taxon>Anguilliformes</taxon>
        <taxon>Anguillidae</taxon>
        <taxon>Anguilla</taxon>
    </lineage>
</organism>
<sequence length="17" mass="1977">MLYQSLNNLTLKNNVVL</sequence>